<organism evidence="4">
    <name type="scientific">Araucaria cunninghamii</name>
    <name type="common">Hoop pine</name>
    <name type="synonym">Moreton Bay pine</name>
    <dbReference type="NCBI Taxonomy" id="56994"/>
    <lineage>
        <taxon>Eukaryota</taxon>
        <taxon>Viridiplantae</taxon>
        <taxon>Streptophyta</taxon>
        <taxon>Embryophyta</taxon>
        <taxon>Tracheophyta</taxon>
        <taxon>Spermatophyta</taxon>
        <taxon>Pinopsida</taxon>
        <taxon>Pinidae</taxon>
        <taxon>Conifers II</taxon>
        <taxon>Araucariales</taxon>
        <taxon>Araucariaceae</taxon>
        <taxon>Araucaria</taxon>
    </lineage>
</organism>
<reference evidence="4" key="1">
    <citation type="submission" date="2015-03" db="EMBL/GenBank/DDBJ databases">
        <title>A transcriptome of Araucaria cunninghamii, an australian fine timber species.</title>
        <authorList>
            <person name="Jing Yi C.J.Y."/>
            <person name="Yin San L.Y.S."/>
            <person name="Abdul Karim S.S."/>
            <person name="Wan Azmi N.N."/>
            <person name="Hercus R.R."/>
            <person name="Croft L.L."/>
        </authorList>
    </citation>
    <scope>NUCLEOTIDE SEQUENCE</scope>
    <source>
        <strain evidence="4">MI0301</strain>
        <tissue evidence="4">Leaf</tissue>
    </source>
</reference>
<dbReference type="InterPro" id="IPR003877">
    <property type="entry name" value="SPRY_dom"/>
</dbReference>
<dbReference type="AlphaFoldDB" id="A0A0D6R0S7"/>
<feature type="domain" description="CTLH" evidence="3">
    <location>
        <begin position="288"/>
        <end position="346"/>
    </location>
</feature>
<dbReference type="InterPro" id="IPR006595">
    <property type="entry name" value="CTLH_C"/>
</dbReference>
<feature type="domain" description="B30.2/SPRY" evidence="2">
    <location>
        <begin position="18"/>
        <end position="206"/>
    </location>
</feature>
<dbReference type="InterPro" id="IPR013144">
    <property type="entry name" value="CRA_dom"/>
</dbReference>
<dbReference type="EMBL" id="GCKF01037546">
    <property type="protein sequence ID" value="JAG96418.1"/>
    <property type="molecule type" value="Transcribed_RNA"/>
</dbReference>
<dbReference type="SMART" id="SM00757">
    <property type="entry name" value="CRA"/>
    <property type="match status" value="1"/>
</dbReference>
<dbReference type="InterPro" id="IPR006594">
    <property type="entry name" value="LisH"/>
</dbReference>
<evidence type="ECO:0000256" key="1">
    <source>
        <dbReference type="SAM" id="MobiDB-lite"/>
    </source>
</evidence>
<dbReference type="SUPFAM" id="SSF49899">
    <property type="entry name" value="Concanavalin A-like lectins/glucanases"/>
    <property type="match status" value="1"/>
</dbReference>
<dbReference type="SMART" id="SM00668">
    <property type="entry name" value="CTLH"/>
    <property type="match status" value="1"/>
</dbReference>
<dbReference type="InterPro" id="IPR013320">
    <property type="entry name" value="ConA-like_dom_sf"/>
</dbReference>
<dbReference type="Pfam" id="PF10607">
    <property type="entry name" value="CTLH"/>
    <property type="match status" value="1"/>
</dbReference>
<dbReference type="PROSITE" id="PS50896">
    <property type="entry name" value="LISH"/>
    <property type="match status" value="1"/>
</dbReference>
<evidence type="ECO:0000259" key="2">
    <source>
        <dbReference type="PROSITE" id="PS50188"/>
    </source>
</evidence>
<dbReference type="PROSITE" id="PS50188">
    <property type="entry name" value="B302_SPRY"/>
    <property type="match status" value="1"/>
</dbReference>
<dbReference type="EMBL" id="GCKF01037545">
    <property type="protein sequence ID" value="JAG96419.1"/>
    <property type="molecule type" value="Transcribed_RNA"/>
</dbReference>
<dbReference type="Pfam" id="PF00622">
    <property type="entry name" value="SPRY"/>
    <property type="match status" value="1"/>
</dbReference>
<protein>
    <recommendedName>
        <fullName evidence="5">B30.2/SPRY domain-containing protein</fullName>
    </recommendedName>
</protein>
<dbReference type="PROSITE" id="PS50897">
    <property type="entry name" value="CTLH"/>
    <property type="match status" value="1"/>
</dbReference>
<dbReference type="InterPro" id="IPR050618">
    <property type="entry name" value="Ubq-SigPath_Reg"/>
</dbReference>
<dbReference type="InterPro" id="IPR001870">
    <property type="entry name" value="B30.2/SPRY"/>
</dbReference>
<accession>A0A0D6R0S7</accession>
<proteinExistence type="predicted"/>
<sequence>MSKEEARAKLNRIDPAQLGWRGGSWEDDSLEQKEPVPTHLNTNPSSPFLVISTDKLSAQYSGEGRHGHDVGAVQADCPAPVNCFVYYFEMSVKDKGQRGCVSIGFTDSHFKTSRQPGWEPNSYGYHGDDGLIYHGQGKGERHNFPTFSTGDTVGAGINYASQEIFFTCNGKFLGRVPKDVKGPLYPTIGLHSQNEKVEVNFGHHGPRSFRYNIEQHMIREEGEKLQATIENVSLHLSISHRIVRSYLMHYGYQDTLTSFDIASGSTFPPVVYATQESDKESLNGEIYALEQRKALRKLIRSGDIDSAFNKLRQWYPVLLQDDMSTICFLLHCQRFIEYVKARNLEEAVRYARRELQKFYTVSSFQHLLKDAIALLAYEDPEDSSLGYLLSLAQREAVADAVNAMVLSTNPALQNPECVLKSSLEKLLKQLTVCCLERRHLNGQEGEIFSLHKLLHGGKAGSR</sequence>
<dbReference type="InterPro" id="IPR024964">
    <property type="entry name" value="CTLH/CRA"/>
</dbReference>
<dbReference type="InterPro" id="IPR043136">
    <property type="entry name" value="B30.2/SPRY_sf"/>
</dbReference>
<dbReference type="PANTHER" id="PTHR12864">
    <property type="entry name" value="RAN BINDING PROTEIN 9-RELATED"/>
    <property type="match status" value="1"/>
</dbReference>
<evidence type="ECO:0000313" key="4">
    <source>
        <dbReference type="EMBL" id="JAG96419.1"/>
    </source>
</evidence>
<evidence type="ECO:0000259" key="3">
    <source>
        <dbReference type="PROSITE" id="PS50897"/>
    </source>
</evidence>
<feature type="compositionally biased region" description="Basic and acidic residues" evidence="1">
    <location>
        <begin position="1"/>
        <end position="12"/>
    </location>
</feature>
<dbReference type="SMART" id="SM00449">
    <property type="entry name" value="SPRY"/>
    <property type="match status" value="1"/>
</dbReference>
<name>A0A0D6R0S7_ARACU</name>
<feature type="region of interest" description="Disordered" evidence="1">
    <location>
        <begin position="1"/>
        <end position="44"/>
    </location>
</feature>
<evidence type="ECO:0008006" key="5">
    <source>
        <dbReference type="Google" id="ProtNLM"/>
    </source>
</evidence>
<dbReference type="Gene3D" id="2.60.120.920">
    <property type="match status" value="1"/>
</dbReference>